<dbReference type="Pfam" id="PF06292">
    <property type="entry name" value="MUN"/>
    <property type="match status" value="1"/>
</dbReference>
<organism evidence="2 3">
    <name type="scientific">Sphaeroforma arctica JP610</name>
    <dbReference type="NCBI Taxonomy" id="667725"/>
    <lineage>
        <taxon>Eukaryota</taxon>
        <taxon>Ichthyosporea</taxon>
        <taxon>Ichthyophonida</taxon>
        <taxon>Sphaeroforma</taxon>
    </lineage>
</organism>
<dbReference type="GeneID" id="25909484"/>
<dbReference type="Proteomes" id="UP000054560">
    <property type="component" value="Unassembled WGS sequence"/>
</dbReference>
<protein>
    <recommendedName>
        <fullName evidence="1">MHD1 domain-containing protein</fullName>
    </recommendedName>
</protein>
<evidence type="ECO:0000313" key="2">
    <source>
        <dbReference type="EMBL" id="KNC78592.1"/>
    </source>
</evidence>
<evidence type="ECO:0000259" key="1">
    <source>
        <dbReference type="PROSITE" id="PS51258"/>
    </source>
</evidence>
<name>A0A0L0FP83_9EUKA</name>
<dbReference type="EMBL" id="KQ242461">
    <property type="protein sequence ID" value="KNC78592.1"/>
    <property type="molecule type" value="Genomic_DNA"/>
</dbReference>
<gene>
    <name evidence="2" type="ORF">SARC_08980</name>
</gene>
<feature type="domain" description="MHD1" evidence="1">
    <location>
        <begin position="1"/>
        <end position="131"/>
    </location>
</feature>
<dbReference type="PANTHER" id="PTHR47263">
    <property type="entry name" value="ADENYLATE CYCLASE ACTIVATION PROTEIN GIT1"/>
    <property type="match status" value="1"/>
</dbReference>
<dbReference type="InterPro" id="IPR014770">
    <property type="entry name" value="Munc13_1"/>
</dbReference>
<dbReference type="InterPro" id="IPR052811">
    <property type="entry name" value="Glucose_resp_signaling"/>
</dbReference>
<dbReference type="InterPro" id="IPR010439">
    <property type="entry name" value="MUN_dom"/>
</dbReference>
<sequence length="328" mass="36887">MLEHFQGSFNEKVISLYFKLKEFNSWCTENSGDFKGFDLTNTWAPYITSWLAEVRANSTANVELLLEQETWQPTSSLELHSVSSTRLLSRYFELYSFLDKLEWEDREQYAHFVRVFAESVAVTLREYCVQSSRLLRSLHEKRSGLLDSLQRTRGHSASMVAGETPRSPIPNTQSLLMDSPGMESDDQGDFYRVSQKACVLLNNIEMVRQKMQQLCSAMHIDQAFTQAAEQAMANSVLSAQRIASMPYMDNEDSNISGAVAEGVSLEMQNTASIVFNSLASMSNALAIKLCAPLYEILVSIAAMPSGFNKFIHGISFFDKKSNGPRCVL</sequence>
<dbReference type="AlphaFoldDB" id="A0A0L0FP83"/>
<dbReference type="OrthoDB" id="2015333at2759"/>
<accession>A0A0L0FP83</accession>
<proteinExistence type="predicted"/>
<dbReference type="RefSeq" id="XP_014152494.1">
    <property type="nucleotide sequence ID" value="XM_014297019.1"/>
</dbReference>
<evidence type="ECO:0000313" key="3">
    <source>
        <dbReference type="Proteomes" id="UP000054560"/>
    </source>
</evidence>
<keyword evidence="3" id="KW-1185">Reference proteome</keyword>
<dbReference type="PROSITE" id="PS51258">
    <property type="entry name" value="MHD1"/>
    <property type="match status" value="1"/>
</dbReference>
<dbReference type="Gene3D" id="1.10.357.50">
    <property type="match status" value="1"/>
</dbReference>
<dbReference type="PANTHER" id="PTHR47263:SF1">
    <property type="entry name" value="C2 DOMAIN PROTEIN (AFU_ORTHOLOGUE AFUA_7G02350)"/>
    <property type="match status" value="1"/>
</dbReference>
<reference evidence="2 3" key="1">
    <citation type="submission" date="2011-02" db="EMBL/GenBank/DDBJ databases">
        <title>The Genome Sequence of Sphaeroforma arctica JP610.</title>
        <authorList>
            <consortium name="The Broad Institute Genome Sequencing Platform"/>
            <person name="Russ C."/>
            <person name="Cuomo C."/>
            <person name="Young S.K."/>
            <person name="Zeng Q."/>
            <person name="Gargeya S."/>
            <person name="Alvarado L."/>
            <person name="Berlin A."/>
            <person name="Chapman S.B."/>
            <person name="Chen Z."/>
            <person name="Freedman E."/>
            <person name="Gellesch M."/>
            <person name="Goldberg J."/>
            <person name="Griggs A."/>
            <person name="Gujja S."/>
            <person name="Heilman E."/>
            <person name="Heiman D."/>
            <person name="Howarth C."/>
            <person name="Mehta T."/>
            <person name="Neiman D."/>
            <person name="Pearson M."/>
            <person name="Roberts A."/>
            <person name="Saif S."/>
            <person name="Shea T."/>
            <person name="Shenoy N."/>
            <person name="Sisk P."/>
            <person name="Stolte C."/>
            <person name="Sykes S."/>
            <person name="White J."/>
            <person name="Yandava C."/>
            <person name="Burger G."/>
            <person name="Gray M.W."/>
            <person name="Holland P.W.H."/>
            <person name="King N."/>
            <person name="Lang F.B.F."/>
            <person name="Roger A.J."/>
            <person name="Ruiz-Trillo I."/>
            <person name="Haas B."/>
            <person name="Nusbaum C."/>
            <person name="Birren B."/>
        </authorList>
    </citation>
    <scope>NUCLEOTIDE SEQUENCE [LARGE SCALE GENOMIC DNA]</scope>
    <source>
        <strain evidence="2 3">JP610</strain>
    </source>
</reference>
<dbReference type="STRING" id="667725.A0A0L0FP83"/>